<feature type="transmembrane region" description="Helical" evidence="1">
    <location>
        <begin position="33"/>
        <end position="55"/>
    </location>
</feature>
<evidence type="ECO:0000313" key="4">
    <source>
        <dbReference type="EMBL" id="SSA41555.1"/>
    </source>
</evidence>
<gene>
    <name evidence="3" type="ORF">BCF38_102395</name>
    <name evidence="4" type="ORF">SAMN05421539_102395</name>
</gene>
<dbReference type="Pfam" id="PF03372">
    <property type="entry name" value="Exo_endo_phos"/>
    <property type="match status" value="1"/>
</dbReference>
<dbReference type="EMBL" id="UETC01000002">
    <property type="protein sequence ID" value="SSA41555.1"/>
    <property type="molecule type" value="Genomic_DNA"/>
</dbReference>
<keyword evidence="4" id="KW-0255">Endonuclease</keyword>
<reference evidence="3 5" key="3">
    <citation type="submission" date="2018-03" db="EMBL/GenBank/DDBJ databases">
        <title>Genomic Encyclopedia of Archaeal and Bacterial Type Strains, Phase II (KMG-II): from individual species to whole genera.</title>
        <authorList>
            <person name="Goeker M."/>
        </authorList>
    </citation>
    <scope>NUCLEOTIDE SEQUENCE [LARGE SCALE GENOMIC DNA]</scope>
    <source>
        <strain evidence="3 5">DSM 25227</strain>
    </source>
</reference>
<feature type="domain" description="Endonuclease/exonuclease/phosphatase" evidence="2">
    <location>
        <begin position="89"/>
        <end position="282"/>
    </location>
</feature>
<evidence type="ECO:0000313" key="3">
    <source>
        <dbReference type="EMBL" id="PWJ21145.1"/>
    </source>
</evidence>
<dbReference type="Proteomes" id="UP000251571">
    <property type="component" value="Unassembled WGS sequence"/>
</dbReference>
<organism evidence="4 6">
    <name type="scientific">Jannaschia seohaensis</name>
    <dbReference type="NCBI Taxonomy" id="475081"/>
    <lineage>
        <taxon>Bacteria</taxon>
        <taxon>Pseudomonadati</taxon>
        <taxon>Pseudomonadota</taxon>
        <taxon>Alphaproteobacteria</taxon>
        <taxon>Rhodobacterales</taxon>
        <taxon>Roseobacteraceae</taxon>
        <taxon>Jannaschia</taxon>
    </lineage>
</organism>
<proteinExistence type="predicted"/>
<dbReference type="InterPro" id="IPR005135">
    <property type="entry name" value="Endo/exonuclease/phosphatase"/>
</dbReference>
<keyword evidence="1" id="KW-0812">Transmembrane</keyword>
<keyword evidence="1" id="KW-0472">Membrane</keyword>
<evidence type="ECO:0000313" key="6">
    <source>
        <dbReference type="Proteomes" id="UP000251571"/>
    </source>
</evidence>
<protein>
    <submittedName>
        <fullName evidence="3">Endonuclease/exonuclease/phosphatase (EEP) superfamily protein YafD</fullName>
    </submittedName>
    <submittedName>
        <fullName evidence="4">Uncharacterized conserved protein YafD, endonuclease/exonuclease/phosphatase (EEP) superfamily</fullName>
    </submittedName>
</protein>
<dbReference type="AlphaFoldDB" id="A0A2Y9ABJ6"/>
<dbReference type="OrthoDB" id="3808618at2"/>
<accession>A0A2Y9ABJ6</accession>
<reference evidence="6" key="1">
    <citation type="submission" date="2016-10" db="EMBL/GenBank/DDBJ databases">
        <authorList>
            <person name="Varghese N."/>
            <person name="Submissions S."/>
        </authorList>
    </citation>
    <scope>NUCLEOTIDE SEQUENCE [LARGE SCALE GENOMIC DNA]</scope>
    <source>
        <strain evidence="6">DSM 25227</strain>
    </source>
</reference>
<evidence type="ECO:0000313" key="5">
    <source>
        <dbReference type="Proteomes" id="UP000245839"/>
    </source>
</evidence>
<evidence type="ECO:0000259" key="2">
    <source>
        <dbReference type="Pfam" id="PF03372"/>
    </source>
</evidence>
<dbReference type="Proteomes" id="UP000245839">
    <property type="component" value="Unassembled WGS sequence"/>
</dbReference>
<keyword evidence="4" id="KW-0540">Nuclease</keyword>
<keyword evidence="1" id="KW-1133">Transmembrane helix</keyword>
<keyword evidence="4" id="KW-0269">Exonuclease</keyword>
<sequence>MNLAFAALTLVLLAALAAGLLGRVWLPLDSFAIVQPYLVVVLLGLALPSILPGVLRGAMICLAALGAWDVLRHVDPGRPAEGAAIRHLQHNLHLGNRAPDLLDRMAEVETVTLQEVGEAIHALAGRPEGWHLRICPRPGWVSTAALTRLPVLDSGCTPSGAAWIRLRPPDCFGEVEALTLVSVHLFWPWPAGEGAQARQLAGLVAEIAALPGPILLGGDFNQMPWSDAAGRVARAARGEVTGGLHTTYTLADGWLRLPIDHLVADARLEVATARGGRHGSDHNALLAELGPAAPSGCPSDS</sequence>
<dbReference type="Gene3D" id="3.60.10.10">
    <property type="entry name" value="Endonuclease/exonuclease/phosphatase"/>
    <property type="match status" value="1"/>
</dbReference>
<dbReference type="EMBL" id="QGDJ01000002">
    <property type="protein sequence ID" value="PWJ21145.1"/>
    <property type="molecule type" value="Genomic_DNA"/>
</dbReference>
<reference evidence="4" key="2">
    <citation type="submission" date="2016-10" db="EMBL/GenBank/DDBJ databases">
        <authorList>
            <person name="Cai Z."/>
        </authorList>
    </citation>
    <scope>NUCLEOTIDE SEQUENCE [LARGE SCALE GENOMIC DNA]</scope>
    <source>
        <strain evidence="4">DSM 25227</strain>
    </source>
</reference>
<dbReference type="InterPro" id="IPR036691">
    <property type="entry name" value="Endo/exonu/phosph_ase_sf"/>
</dbReference>
<dbReference type="RefSeq" id="WP_109563486.1">
    <property type="nucleotide sequence ID" value="NZ_QGDJ01000002.1"/>
</dbReference>
<dbReference type="SUPFAM" id="SSF56219">
    <property type="entry name" value="DNase I-like"/>
    <property type="match status" value="1"/>
</dbReference>
<dbReference type="GO" id="GO:0004527">
    <property type="term" value="F:exonuclease activity"/>
    <property type="evidence" value="ECO:0007669"/>
    <property type="project" value="UniProtKB-KW"/>
</dbReference>
<dbReference type="GO" id="GO:0004519">
    <property type="term" value="F:endonuclease activity"/>
    <property type="evidence" value="ECO:0007669"/>
    <property type="project" value="UniProtKB-KW"/>
</dbReference>
<keyword evidence="4" id="KW-0378">Hydrolase</keyword>
<name>A0A2Y9ABJ6_9RHOB</name>
<evidence type="ECO:0000256" key="1">
    <source>
        <dbReference type="SAM" id="Phobius"/>
    </source>
</evidence>
<keyword evidence="5" id="KW-1185">Reference proteome</keyword>